<evidence type="ECO:0008006" key="5">
    <source>
        <dbReference type="Google" id="ProtNLM"/>
    </source>
</evidence>
<keyword evidence="2" id="KW-0812">Transmembrane</keyword>
<keyword evidence="2" id="KW-0472">Membrane</keyword>
<keyword evidence="2" id="KW-1133">Transmembrane helix</keyword>
<evidence type="ECO:0000256" key="2">
    <source>
        <dbReference type="SAM" id="Phobius"/>
    </source>
</evidence>
<accession>A0ABT3L7B7</accession>
<gene>
    <name evidence="3" type="ORF">K4A83_11335</name>
</gene>
<proteinExistence type="predicted"/>
<organism evidence="3 4">
    <name type="scientific">Spirulina subsalsa FACHB-351</name>
    <dbReference type="NCBI Taxonomy" id="234711"/>
    <lineage>
        <taxon>Bacteria</taxon>
        <taxon>Bacillati</taxon>
        <taxon>Cyanobacteriota</taxon>
        <taxon>Cyanophyceae</taxon>
        <taxon>Spirulinales</taxon>
        <taxon>Spirulinaceae</taxon>
        <taxon>Spirulina</taxon>
    </lineage>
</organism>
<evidence type="ECO:0000313" key="4">
    <source>
        <dbReference type="Proteomes" id="UP001526426"/>
    </source>
</evidence>
<dbReference type="Proteomes" id="UP001526426">
    <property type="component" value="Unassembled WGS sequence"/>
</dbReference>
<evidence type="ECO:0000256" key="1">
    <source>
        <dbReference type="SAM" id="MobiDB-lite"/>
    </source>
</evidence>
<feature type="region of interest" description="Disordered" evidence="1">
    <location>
        <begin position="972"/>
        <end position="1010"/>
    </location>
</feature>
<protein>
    <recommendedName>
        <fullName evidence="5">Transcriptional regulator</fullName>
    </recommendedName>
</protein>
<dbReference type="EMBL" id="JAIHOM010000048">
    <property type="protein sequence ID" value="MCW6036850.1"/>
    <property type="molecule type" value="Genomic_DNA"/>
</dbReference>
<comment type="caution">
    <text evidence="3">The sequence shown here is derived from an EMBL/GenBank/DDBJ whole genome shotgun (WGS) entry which is preliminary data.</text>
</comment>
<reference evidence="3 4" key="1">
    <citation type="submission" date="2021-08" db="EMBL/GenBank/DDBJ databases">
        <title>Draft genome sequence of Spirulina subsalsa with high tolerance to salinity and hype-accumulation of phycocyanin.</title>
        <authorList>
            <person name="Pei H."/>
            <person name="Jiang L."/>
        </authorList>
    </citation>
    <scope>NUCLEOTIDE SEQUENCE [LARGE SCALE GENOMIC DNA]</scope>
    <source>
        <strain evidence="3 4">FACHB-351</strain>
    </source>
</reference>
<sequence>MTQGSSEAIWSTLPDQQARILRWMVRLADDVTLQEVANHFELDLPAAEAELSALVEGGYLSTLTNLDEELRYRIAPSGESGMMVSEGRTLATSERNGDLVSMRGNPIAIITNPSGDYTITAGETFELRVTLSNQGPKGAIIDLYIDEVSQPLRQWCLSPEERLALSPGQSSEVVFQFVIPVQAIPENYIYSLIVDAPEHYPEDTPIRHQHTLRILPPIQAGPQVNDPTFTLFPSTRATQPLPITPGQPFEVRVIVNNRSNRVDRFRLTCSDLPPDWYQVIYPEGLNRLGLVLDQDTLALNPGSQGEILLLLQFPEEISAGQYFPTVCLTSLNNRDLLLMEVMYLTVLPRYELNIELRTILGKIRLGEGLYELRVTNGGNTGRELMIQAREDSETPDCAYRLLPSALQIPQGESGKVFVEVEPTERKRRPWWGKGREYRFFLDLTDPHELPLPVESLEGTLIWQARPWWHLFLVILAAGGAIAAAIFLVWWYFVRPPSPPRVLQFSSVSPTYEAADGDFIHLNWQITHPRRIAALQISGTATGDATPPRPLVYDLTNGIPEALAEVCSFRPNLVCQNVRTDARQAGDYTFELTVVPRRLRDNSPFSQRTDTISILPIPVPTLVDLAAQIAPPNVTATPVSVALNPERQDSPFPETIVQFNWQVLHPEQLQEIRLVGRAPNNSVVSPPQRYSFTGGIPEPLRPYCQIVDQRLICREIPQVMREPGEYIFEVALVPRQGNGEVVEAKTTDTIVIEAPQSPELLEFDTTQSQYDGTQNERVRLNWEIAFPRNLRELRVIGRSPQGAVLASQQRYDFSDGIPAPLIDYCRASQERLVCQNVPTNSAGGGQYVFELSVVPKAGLGLPSASQKSNLVEVKAPDVPVRIGSFQVNGRDVPLKYIARVNPRTPTRSLRISWQVQGPPGTKVTLLPIPGTVGLSGSMAYPLSQQSGQQTLTLQGVSPSGEQVQRSLIIETIAPEPTPGAAPGSDGTPPSRPIPTLPTVPDSPFNLPPEFD</sequence>
<evidence type="ECO:0000313" key="3">
    <source>
        <dbReference type="EMBL" id="MCW6036850.1"/>
    </source>
</evidence>
<dbReference type="RefSeq" id="WP_265264671.1">
    <property type="nucleotide sequence ID" value="NZ_JAIHOM010000048.1"/>
</dbReference>
<feature type="transmembrane region" description="Helical" evidence="2">
    <location>
        <begin position="470"/>
        <end position="492"/>
    </location>
</feature>
<keyword evidence="4" id="KW-1185">Reference proteome</keyword>
<name>A0ABT3L7B7_9CYAN</name>